<evidence type="ECO:0000313" key="3">
    <source>
        <dbReference type="Proteomes" id="UP000028549"/>
    </source>
</evidence>
<sequence>MSFAVPPVPEQYVQYANRMVKHQQDYAKVPGAARITLSLYPREEVKEKARPEEKRTDQKAVSKVTGKGLLFSESI</sequence>
<comment type="caution">
    <text evidence="2">The sequence shown here is derived from an EMBL/GenBank/DDBJ whole genome shotgun (WGS) entry which is preliminary data.</text>
</comment>
<proteinExistence type="predicted"/>
<accession>A0A084H1Q7</accession>
<dbReference type="STRING" id="246786.GS18_0200555"/>
<gene>
    <name evidence="2" type="ORF">GS18_0200555</name>
</gene>
<name>A0A084H1Q7_METID</name>
<feature type="region of interest" description="Disordered" evidence="1">
    <location>
        <begin position="46"/>
        <end position="75"/>
    </location>
</feature>
<reference evidence="2 3" key="1">
    <citation type="journal article" date="2005" name="Int. J. Syst. Evol. Microbiol.">
        <title>Bacillus cibi sp. nov., isolated from jeotgal, a traditional Korean fermented seafood.</title>
        <authorList>
            <person name="Yoon J.H."/>
            <person name="Lee C.H."/>
            <person name="Oh T.K."/>
        </authorList>
    </citation>
    <scope>NUCLEOTIDE SEQUENCE [LARGE SCALE GENOMIC DNA]</scope>
    <source>
        <strain evidence="2 3">DSM 16189</strain>
    </source>
</reference>
<dbReference type="OrthoDB" id="2706316at2"/>
<dbReference type="RefSeq" id="WP_029565163.1">
    <property type="nucleotide sequence ID" value="NZ_JNVC02000001.1"/>
</dbReference>
<evidence type="ECO:0000256" key="1">
    <source>
        <dbReference type="SAM" id="MobiDB-lite"/>
    </source>
</evidence>
<dbReference type="Proteomes" id="UP000028549">
    <property type="component" value="Unassembled WGS sequence"/>
</dbReference>
<feature type="compositionally biased region" description="Basic and acidic residues" evidence="1">
    <location>
        <begin position="46"/>
        <end position="60"/>
    </location>
</feature>
<keyword evidence="3" id="KW-1185">Reference proteome</keyword>
<organism evidence="2 3">
    <name type="scientific">Metabacillus indicus</name>
    <name type="common">Bacillus indicus</name>
    <dbReference type="NCBI Taxonomy" id="246786"/>
    <lineage>
        <taxon>Bacteria</taxon>
        <taxon>Bacillati</taxon>
        <taxon>Bacillota</taxon>
        <taxon>Bacilli</taxon>
        <taxon>Bacillales</taxon>
        <taxon>Bacillaceae</taxon>
        <taxon>Metabacillus</taxon>
    </lineage>
</organism>
<protein>
    <submittedName>
        <fullName evidence="2">Uncharacterized protein</fullName>
    </submittedName>
</protein>
<dbReference type="EMBL" id="JNVC02000001">
    <property type="protein sequence ID" value="KEZ53519.1"/>
    <property type="molecule type" value="Genomic_DNA"/>
</dbReference>
<dbReference type="AlphaFoldDB" id="A0A084H1Q7"/>
<evidence type="ECO:0000313" key="2">
    <source>
        <dbReference type="EMBL" id="KEZ53519.1"/>
    </source>
</evidence>